<dbReference type="OrthoDB" id="9779418at2"/>
<sequence>MKNPVIAIGLDAADNSLIEAWMSQGHLNNLARIRQQGTYTHLRNFDCYRAETPWTTFLTGCSPQKTGYWAPVKLRQGSYDITEIGAYDFGEYPPFYALEDRHRVAIFDVPHSRPCKQVNGIQVYAWGAHSPLAPTESHPPQLLHELERQYGKHPTLHKDFASCLDLAALHRLRQGLEAGILGRAAICQDLLQREPWDLFLTAFGETHSAAHYLWHLSQPDHPLHALLANTNDDPLLAVFKAVDQAIGKILAQAPENAYVLVFSGHGMGANVMDLPSMVFLPELLYRFNFPGQVGIAAGQLGTPPTSPLITGRAKRGSLGALWSLKHDPNPLRRFLRKNTPGKIFGRLEPYLNYFQQQNLVSPFQLQQQSEPLYYQPALWYKPCWSQMKAFALPSFSEGYIRINLQGREPAGVVTTAEYEALCNELSQHLYRLTDARTGKPMVKQVIRTRQDATDCDPKLPDADLVVIWQEDHATDVVASPTFGRIGPVPYFRTGSHRSRGFFLAKGPGIVPGSSLPIGHALDLAPTILNLMGAAIPEYCEGKSMLATTPTLVS</sequence>
<dbReference type="InterPro" id="IPR002591">
    <property type="entry name" value="Phosphodiest/P_Trfase"/>
</dbReference>
<dbReference type="AlphaFoldDB" id="A0A6N8FUJ9"/>
<dbReference type="SUPFAM" id="SSF53649">
    <property type="entry name" value="Alkaline phosphatase-like"/>
    <property type="match status" value="1"/>
</dbReference>
<dbReference type="Gene3D" id="3.40.720.10">
    <property type="entry name" value="Alkaline Phosphatase, subunit A"/>
    <property type="match status" value="2"/>
</dbReference>
<protein>
    <submittedName>
        <fullName evidence="1">Nucleotide pyrophosphatase</fullName>
    </submittedName>
</protein>
<proteinExistence type="predicted"/>
<evidence type="ECO:0000313" key="2">
    <source>
        <dbReference type="Proteomes" id="UP000441797"/>
    </source>
</evidence>
<gene>
    <name evidence="1" type="ORF">BWI75_05485</name>
</gene>
<dbReference type="InterPro" id="IPR017850">
    <property type="entry name" value="Alkaline_phosphatase_core_sf"/>
</dbReference>
<comment type="caution">
    <text evidence="1">The sequence shown here is derived from an EMBL/GenBank/DDBJ whole genome shotgun (WGS) entry which is preliminary data.</text>
</comment>
<organism evidence="1 2">
    <name type="scientific">Gloeocapsopsis dulcis AAB1 = 1H9</name>
    <dbReference type="NCBI Taxonomy" id="1433147"/>
    <lineage>
        <taxon>Bacteria</taxon>
        <taxon>Bacillati</taxon>
        <taxon>Cyanobacteriota</taxon>
        <taxon>Cyanophyceae</taxon>
        <taxon>Oscillatoriophycideae</taxon>
        <taxon>Chroococcales</taxon>
        <taxon>Chroococcaceae</taxon>
        <taxon>Gloeocapsopsis</taxon>
        <taxon>Gloeocapsopsis dulcis</taxon>
    </lineage>
</organism>
<dbReference type="Pfam" id="PF01663">
    <property type="entry name" value="Phosphodiest"/>
    <property type="match status" value="1"/>
</dbReference>
<keyword evidence="2" id="KW-1185">Reference proteome</keyword>
<reference evidence="1 2" key="1">
    <citation type="journal article" date="2019" name="Front. Microbiol.">
        <title>Genomic Features for Desiccation Tolerance and Sugar Biosynthesis in the Extremophile Gloeocapsopsis sp. UTEX B3054.</title>
        <authorList>
            <person name="Urrejola C."/>
            <person name="Alcorta J."/>
            <person name="Salas L."/>
            <person name="Vasquez M."/>
            <person name="Polz M.F."/>
            <person name="Vicuna R."/>
            <person name="Diez B."/>
        </authorList>
    </citation>
    <scope>NUCLEOTIDE SEQUENCE [LARGE SCALE GENOMIC DNA]</scope>
    <source>
        <strain evidence="1 2">1H9</strain>
    </source>
</reference>
<dbReference type="Proteomes" id="UP000441797">
    <property type="component" value="Unassembled WGS sequence"/>
</dbReference>
<dbReference type="RefSeq" id="WP_105221922.1">
    <property type="nucleotide sequence ID" value="NZ_CAWNSU010000122.1"/>
</dbReference>
<accession>A0A6N8FUJ9</accession>
<evidence type="ECO:0000313" key="1">
    <source>
        <dbReference type="EMBL" id="MUL35817.1"/>
    </source>
</evidence>
<dbReference type="EMBL" id="NAPY01000006">
    <property type="protein sequence ID" value="MUL35817.1"/>
    <property type="molecule type" value="Genomic_DNA"/>
</dbReference>
<name>A0A6N8FUJ9_9CHRO</name>